<reference evidence="1" key="1">
    <citation type="journal article" date="2020" name="Nature">
        <title>Giant virus diversity and host interactions through global metagenomics.</title>
        <authorList>
            <person name="Schulz F."/>
            <person name="Roux S."/>
            <person name="Paez-Espino D."/>
            <person name="Jungbluth S."/>
            <person name="Walsh D.A."/>
            <person name="Denef V.J."/>
            <person name="McMahon K.D."/>
            <person name="Konstantinidis K.T."/>
            <person name="Eloe-Fadrosh E.A."/>
            <person name="Kyrpides N.C."/>
            <person name="Woyke T."/>
        </authorList>
    </citation>
    <scope>NUCLEOTIDE SEQUENCE</scope>
    <source>
        <strain evidence="1">GVMAG-M-3300024301-20</strain>
    </source>
</reference>
<dbReference type="EMBL" id="MN740249">
    <property type="protein sequence ID" value="QHT96010.1"/>
    <property type="molecule type" value="Genomic_DNA"/>
</dbReference>
<accession>A0A6C0ITX1</accession>
<protein>
    <submittedName>
        <fullName evidence="1">Uncharacterized protein</fullName>
    </submittedName>
</protein>
<sequence length="114" mass="13919">MKSILERGRLYIMYTNYVLNQNENKDLNILKNTIIELIDTHRIEDSFFKFNSVKIKLLRNFHKYKYIYPNYAKYINDIILLLNIKNNEEFTQELKIKINLCDDLFILYLLFTNL</sequence>
<proteinExistence type="predicted"/>
<organism evidence="1">
    <name type="scientific">viral metagenome</name>
    <dbReference type="NCBI Taxonomy" id="1070528"/>
    <lineage>
        <taxon>unclassified sequences</taxon>
        <taxon>metagenomes</taxon>
        <taxon>organismal metagenomes</taxon>
    </lineage>
</organism>
<dbReference type="AlphaFoldDB" id="A0A6C0ITX1"/>
<evidence type="ECO:0000313" key="1">
    <source>
        <dbReference type="EMBL" id="QHT96010.1"/>
    </source>
</evidence>
<name>A0A6C0ITX1_9ZZZZ</name>